<dbReference type="EMBL" id="JAGGNH010000003">
    <property type="protein sequence ID" value="KAJ0976911.1"/>
    <property type="molecule type" value="Genomic_DNA"/>
</dbReference>
<evidence type="ECO:0008006" key="4">
    <source>
        <dbReference type="Google" id="ProtNLM"/>
    </source>
</evidence>
<dbReference type="AlphaFoldDB" id="A0A9D5CNU9"/>
<organism evidence="2 3">
    <name type="scientific">Dioscorea zingiberensis</name>
    <dbReference type="NCBI Taxonomy" id="325984"/>
    <lineage>
        <taxon>Eukaryota</taxon>
        <taxon>Viridiplantae</taxon>
        <taxon>Streptophyta</taxon>
        <taxon>Embryophyta</taxon>
        <taxon>Tracheophyta</taxon>
        <taxon>Spermatophyta</taxon>
        <taxon>Magnoliopsida</taxon>
        <taxon>Liliopsida</taxon>
        <taxon>Dioscoreales</taxon>
        <taxon>Dioscoreaceae</taxon>
        <taxon>Dioscorea</taxon>
    </lineage>
</organism>
<feature type="region of interest" description="Disordered" evidence="1">
    <location>
        <begin position="1"/>
        <end position="103"/>
    </location>
</feature>
<feature type="region of interest" description="Disordered" evidence="1">
    <location>
        <begin position="245"/>
        <end position="296"/>
    </location>
</feature>
<reference evidence="2" key="2">
    <citation type="journal article" date="2022" name="Hortic Res">
        <title>The genome of Dioscorea zingiberensis sheds light on the biosynthesis, origin and evolution of the medicinally important diosgenin saponins.</title>
        <authorList>
            <person name="Li Y."/>
            <person name="Tan C."/>
            <person name="Li Z."/>
            <person name="Guo J."/>
            <person name="Li S."/>
            <person name="Chen X."/>
            <person name="Wang C."/>
            <person name="Dai X."/>
            <person name="Yang H."/>
            <person name="Song W."/>
            <person name="Hou L."/>
            <person name="Xu J."/>
            <person name="Tong Z."/>
            <person name="Xu A."/>
            <person name="Yuan X."/>
            <person name="Wang W."/>
            <person name="Yang Q."/>
            <person name="Chen L."/>
            <person name="Sun Z."/>
            <person name="Wang K."/>
            <person name="Pan B."/>
            <person name="Chen J."/>
            <person name="Bao Y."/>
            <person name="Liu F."/>
            <person name="Qi X."/>
            <person name="Gang D.R."/>
            <person name="Wen J."/>
            <person name="Li J."/>
        </authorList>
    </citation>
    <scope>NUCLEOTIDE SEQUENCE</scope>
    <source>
        <strain evidence="2">Dzin_1.0</strain>
    </source>
</reference>
<dbReference type="OrthoDB" id="1923470at2759"/>
<gene>
    <name evidence="2" type="ORF">J5N97_012385</name>
</gene>
<feature type="compositionally biased region" description="Basic residues" evidence="1">
    <location>
        <begin position="257"/>
        <end position="266"/>
    </location>
</feature>
<protein>
    <recommendedName>
        <fullName evidence="4">TCP transcription factor</fullName>
    </recommendedName>
</protein>
<evidence type="ECO:0000313" key="2">
    <source>
        <dbReference type="EMBL" id="KAJ0976911.1"/>
    </source>
</evidence>
<reference evidence="2" key="1">
    <citation type="submission" date="2021-03" db="EMBL/GenBank/DDBJ databases">
        <authorList>
            <person name="Li Z."/>
            <person name="Yang C."/>
        </authorList>
    </citation>
    <scope>NUCLEOTIDE SEQUENCE</scope>
    <source>
        <strain evidence="2">Dzin_1.0</strain>
        <tissue evidence="2">Leaf</tissue>
    </source>
</reference>
<keyword evidence="3" id="KW-1185">Reference proteome</keyword>
<evidence type="ECO:0000313" key="3">
    <source>
        <dbReference type="Proteomes" id="UP001085076"/>
    </source>
</evidence>
<comment type="caution">
    <text evidence="2">The sequence shown here is derived from an EMBL/GenBank/DDBJ whole genome shotgun (WGS) entry which is preliminary data.</text>
</comment>
<dbReference type="Proteomes" id="UP001085076">
    <property type="component" value="Miscellaneous, Linkage group lg03"/>
</dbReference>
<sequence>MLGFQLPHHQHQMLGSGDQMEGLGAGAGAGGNGSDSTDNYLRKRFREDLFKGEQQQQQPGSTQREESGGGSGAGPSSPPASAAKAMRKGTGAGIQLQQRPTQEPSVLPAAAMWAVAAAPAPTSAAFWMLPVSASSNSPTIAAAASEQPSLWAFPSGSNPYRTAIPSATGGSTIQAPLQFMSRINIPGGLELQGGRLPLGSMVLQQHNAGGAAAAAASQHLGLGLAETNLGMLAAFNAYNRGGGALSMSSEHHQHLDTRHHHHHQHQQHQQQQQQQGGSESGGGGGGGGEDHQTNSQ</sequence>
<accession>A0A9D5CNU9</accession>
<name>A0A9D5CNU9_9LILI</name>
<evidence type="ECO:0000256" key="1">
    <source>
        <dbReference type="SAM" id="MobiDB-lite"/>
    </source>
</evidence>
<feature type="compositionally biased region" description="Gly residues" evidence="1">
    <location>
        <begin position="278"/>
        <end position="287"/>
    </location>
</feature>
<proteinExistence type="predicted"/>
<feature type="compositionally biased region" description="Gly residues" evidence="1">
    <location>
        <begin position="23"/>
        <end position="33"/>
    </location>
</feature>
<feature type="compositionally biased region" description="Low complexity" evidence="1">
    <location>
        <begin position="267"/>
        <end position="277"/>
    </location>
</feature>